<dbReference type="EMBL" id="VFOQ01000001">
    <property type="protein sequence ID" value="TQL61668.1"/>
    <property type="molecule type" value="Genomic_DNA"/>
</dbReference>
<keyword evidence="2" id="KW-1185">Reference proteome</keyword>
<protein>
    <submittedName>
        <fullName evidence="1">Uncharacterized protein</fullName>
    </submittedName>
</protein>
<proteinExistence type="predicted"/>
<dbReference type="RefSeq" id="WP_141789418.1">
    <property type="nucleotide sequence ID" value="NZ_BAAAKX010000018.1"/>
</dbReference>
<evidence type="ECO:0000313" key="1">
    <source>
        <dbReference type="EMBL" id="TQL61668.1"/>
    </source>
</evidence>
<reference evidence="1 2" key="1">
    <citation type="submission" date="2019-06" db="EMBL/GenBank/DDBJ databases">
        <title>Sequencing the genomes of 1000 actinobacteria strains.</title>
        <authorList>
            <person name="Klenk H.-P."/>
        </authorList>
    </citation>
    <scope>NUCLEOTIDE SEQUENCE [LARGE SCALE GENOMIC DNA]</scope>
    <source>
        <strain evidence="1 2">DSM 18082</strain>
    </source>
</reference>
<name>A0A542ZMS8_9MICO</name>
<evidence type="ECO:0000313" key="2">
    <source>
        <dbReference type="Proteomes" id="UP000319514"/>
    </source>
</evidence>
<dbReference type="Proteomes" id="UP000319514">
    <property type="component" value="Unassembled WGS sequence"/>
</dbReference>
<dbReference type="AlphaFoldDB" id="A0A542ZMS8"/>
<gene>
    <name evidence="1" type="ORF">FB474_3083</name>
</gene>
<accession>A0A542ZMS8</accession>
<organism evidence="1 2">
    <name type="scientific">Oryzihumus leptocrescens</name>
    <dbReference type="NCBI Taxonomy" id="297536"/>
    <lineage>
        <taxon>Bacteria</taxon>
        <taxon>Bacillati</taxon>
        <taxon>Actinomycetota</taxon>
        <taxon>Actinomycetes</taxon>
        <taxon>Micrococcales</taxon>
        <taxon>Intrasporangiaceae</taxon>
        <taxon>Oryzihumus</taxon>
    </lineage>
</organism>
<comment type="caution">
    <text evidence="1">The sequence shown here is derived from an EMBL/GenBank/DDBJ whole genome shotgun (WGS) entry which is preliminary data.</text>
</comment>
<sequence>MVGRAPAAHAAPTTSQLTQGYLDLRSGDYLRVQLDPASVARGNFVVAIPHVGLVWPTGRASVTVESPQSTQLRYDGGGTRDADAILDTEFGVGYRQQGAGQAVHLRVVGHVDPAHGTASVRVWIDDALTNIVTEPASDSQSASDAASAYLSELKARDWAALYAMADSDLRSGLSEAKFAEGMAQAPEAQGLAGASADAPTVSTNGAGVTWANVPIHLTYANKPSKDGTLVLILQASGWKVFTVK</sequence>